<comment type="caution">
    <text evidence="1">The sequence shown here is derived from an EMBL/GenBank/DDBJ whole genome shotgun (WGS) entry which is preliminary data.</text>
</comment>
<gene>
    <name evidence="1" type="ORF">JTE90_020481</name>
</gene>
<dbReference type="EMBL" id="JAFNEN010000288">
    <property type="protein sequence ID" value="KAG8186803.1"/>
    <property type="molecule type" value="Genomic_DNA"/>
</dbReference>
<protein>
    <submittedName>
        <fullName evidence="1">Uncharacterized protein</fullName>
    </submittedName>
</protein>
<reference evidence="1 2" key="1">
    <citation type="journal article" date="2022" name="Nat. Ecol. Evol.">
        <title>A masculinizing supergene underlies an exaggerated male reproductive morph in a spider.</title>
        <authorList>
            <person name="Hendrickx F."/>
            <person name="De Corte Z."/>
            <person name="Sonet G."/>
            <person name="Van Belleghem S.M."/>
            <person name="Kostlbacher S."/>
            <person name="Vangestel C."/>
        </authorList>
    </citation>
    <scope>NUCLEOTIDE SEQUENCE [LARGE SCALE GENOMIC DNA]</scope>
    <source>
        <strain evidence="1">W744_W776</strain>
    </source>
</reference>
<proteinExistence type="predicted"/>
<evidence type="ECO:0000313" key="1">
    <source>
        <dbReference type="EMBL" id="KAG8186803.1"/>
    </source>
</evidence>
<dbReference type="AlphaFoldDB" id="A0AAV6UT27"/>
<evidence type="ECO:0000313" key="2">
    <source>
        <dbReference type="Proteomes" id="UP000827092"/>
    </source>
</evidence>
<sequence>MSSKDTSTTRNFSNGVIPSSRQTGHLLFALIRWNRHWTQKKWPQEALAANFPVDMKYWAGLKYYWFSCNSCISPYDLGLVVALQ</sequence>
<name>A0AAV6UT27_9ARAC</name>
<accession>A0AAV6UT27</accession>
<dbReference type="Proteomes" id="UP000827092">
    <property type="component" value="Unassembled WGS sequence"/>
</dbReference>
<keyword evidence="2" id="KW-1185">Reference proteome</keyword>
<organism evidence="1 2">
    <name type="scientific">Oedothorax gibbosus</name>
    <dbReference type="NCBI Taxonomy" id="931172"/>
    <lineage>
        <taxon>Eukaryota</taxon>
        <taxon>Metazoa</taxon>
        <taxon>Ecdysozoa</taxon>
        <taxon>Arthropoda</taxon>
        <taxon>Chelicerata</taxon>
        <taxon>Arachnida</taxon>
        <taxon>Araneae</taxon>
        <taxon>Araneomorphae</taxon>
        <taxon>Entelegynae</taxon>
        <taxon>Araneoidea</taxon>
        <taxon>Linyphiidae</taxon>
        <taxon>Erigoninae</taxon>
        <taxon>Oedothorax</taxon>
    </lineage>
</organism>